<organism evidence="2">
    <name type="scientific">marine sediment metagenome</name>
    <dbReference type="NCBI Taxonomy" id="412755"/>
    <lineage>
        <taxon>unclassified sequences</taxon>
        <taxon>metagenomes</taxon>
        <taxon>ecological metagenomes</taxon>
    </lineage>
</organism>
<gene>
    <name evidence="2" type="ORF">LCGC14_0887860</name>
</gene>
<accession>A0A0F9PKT6</accession>
<dbReference type="InterPro" id="IPR025641">
    <property type="entry name" value="DUF4340"/>
</dbReference>
<dbReference type="AlphaFoldDB" id="A0A0F9PKT6"/>
<reference evidence="2" key="1">
    <citation type="journal article" date="2015" name="Nature">
        <title>Complex archaea that bridge the gap between prokaryotes and eukaryotes.</title>
        <authorList>
            <person name="Spang A."/>
            <person name="Saw J.H."/>
            <person name="Jorgensen S.L."/>
            <person name="Zaremba-Niedzwiedzka K."/>
            <person name="Martijn J."/>
            <person name="Lind A.E."/>
            <person name="van Eijk R."/>
            <person name="Schleper C."/>
            <person name="Guy L."/>
            <person name="Ettema T.J."/>
        </authorList>
    </citation>
    <scope>NUCLEOTIDE SEQUENCE</scope>
</reference>
<evidence type="ECO:0000313" key="2">
    <source>
        <dbReference type="EMBL" id="KKN25132.1"/>
    </source>
</evidence>
<comment type="caution">
    <text evidence="2">The sequence shown here is derived from an EMBL/GenBank/DDBJ whole genome shotgun (WGS) entry which is preliminary data.</text>
</comment>
<feature type="domain" description="DUF4340" evidence="1">
    <location>
        <begin position="67"/>
        <end position="234"/>
    </location>
</feature>
<dbReference type="Pfam" id="PF14238">
    <property type="entry name" value="DUF4340"/>
    <property type="match status" value="1"/>
</dbReference>
<protein>
    <recommendedName>
        <fullName evidence="1">DUF4340 domain-containing protein</fullName>
    </recommendedName>
</protein>
<evidence type="ECO:0000259" key="1">
    <source>
        <dbReference type="Pfam" id="PF14238"/>
    </source>
</evidence>
<proteinExistence type="predicted"/>
<sequence>MKKSYLTNLLLLALIIGLYWFNTADTDKPMVNEMPKLTGLNSNDIHSITISRPNTTDIVLEKSTVGWQITQPIKAVANTIRVELLLSFLNTPSYGQIIVTKPNELTQFELAPANLVLTLDKLNVKFGGIEPISQHRYVLLNNEVHLITDRITPLLHANAASFIENRLIAKDMLITKLVLPQLNSANTISAESVTIENSNGHWQSNLSAIKTDQLTALVQNWQHAYALQVLPQKESTAPSTPTHKVQIWFNNQPSPTEYELTVSDNALFITDSKQQLNYQFTLASIAQLLPLQPIKK</sequence>
<dbReference type="EMBL" id="LAZR01002826">
    <property type="protein sequence ID" value="KKN25132.1"/>
    <property type="molecule type" value="Genomic_DNA"/>
</dbReference>
<name>A0A0F9PKT6_9ZZZZ</name>